<protein>
    <submittedName>
        <fullName evidence="3">Uncharacterized protein</fullName>
    </submittedName>
</protein>
<dbReference type="STRING" id="1051891.A0A0C3Q7G7"/>
<sequence>MPFMDDQDAPEHPPRPIPDSPISEPEPSTPSKPPQLEIRKSGRHFEIVGLISTFSVFVITAGTATLIVGWLYKFHDPVTAGGGIMSAVGNGTFVIKETSGRASTEPLSSQTHTETLRILTFSALASHVVSLTSAILVTLLAYRSATQWLNASDNPEHANLTPIQYGLLVRILGSGSLMSLISTLRYTCRSRRAPAPRLFKEAFVGVAGIYILSHVVGVIDLWLHIKARSTSVFRGVPVQSAAFYGLTYNGTTCGSLDTTGLPCKNHISTRSDGTHWAYDEPWIYLEAANTISGTNPDITLEYINDTAILVPGSNRNFKSQAFSINTQGLQVECTNLRDECDRPQSPFPVSIIPGSSPVTNCSKAGYPRFPYYTSGELEFSGWDTRNIKNLVLGIIGDEMGGMLNGTTDFSMGWTSNPATTILQLRWNKPDFWVNHGTPGVCYLNVLDLYGKCKMTYLDTIAQYDPIGVKWNIAETSLSRSELASIFWTPMIFQLWVDDLQYTLTPSIITGSPDTFDTLASWMSKYGMAYTTPLLEFTAAFNVTTPQPVALGLYPVAPTLLLVGCLYIYSLTAL</sequence>
<reference evidence="4" key="2">
    <citation type="submission" date="2015-01" db="EMBL/GenBank/DDBJ databases">
        <title>Evolutionary Origins and Diversification of the Mycorrhizal Mutualists.</title>
        <authorList>
            <consortium name="DOE Joint Genome Institute"/>
            <consortium name="Mycorrhizal Genomics Consortium"/>
            <person name="Kohler A."/>
            <person name="Kuo A."/>
            <person name="Nagy L.G."/>
            <person name="Floudas D."/>
            <person name="Copeland A."/>
            <person name="Barry K.W."/>
            <person name="Cichocki N."/>
            <person name="Veneault-Fourrey C."/>
            <person name="LaButti K."/>
            <person name="Lindquist E.A."/>
            <person name="Lipzen A."/>
            <person name="Lundell T."/>
            <person name="Morin E."/>
            <person name="Murat C."/>
            <person name="Riley R."/>
            <person name="Ohm R."/>
            <person name="Sun H."/>
            <person name="Tunlid A."/>
            <person name="Henrissat B."/>
            <person name="Grigoriev I.V."/>
            <person name="Hibbett D.S."/>
            <person name="Martin F."/>
        </authorList>
    </citation>
    <scope>NUCLEOTIDE SEQUENCE [LARGE SCALE GENOMIC DNA]</scope>
    <source>
        <strain evidence="4">MUT 4182</strain>
    </source>
</reference>
<evidence type="ECO:0000256" key="1">
    <source>
        <dbReference type="SAM" id="MobiDB-lite"/>
    </source>
</evidence>
<keyword evidence="2" id="KW-0472">Membrane</keyword>
<proteinExistence type="predicted"/>
<accession>A0A0C3Q7G7</accession>
<feature type="transmembrane region" description="Helical" evidence="2">
    <location>
        <begin position="47"/>
        <end position="72"/>
    </location>
</feature>
<name>A0A0C3Q7G7_9AGAM</name>
<feature type="transmembrane region" description="Helical" evidence="2">
    <location>
        <begin position="162"/>
        <end position="181"/>
    </location>
</feature>
<dbReference type="EMBL" id="KN823040">
    <property type="protein sequence ID" value="KIO25545.1"/>
    <property type="molecule type" value="Genomic_DNA"/>
</dbReference>
<evidence type="ECO:0000256" key="2">
    <source>
        <dbReference type="SAM" id="Phobius"/>
    </source>
</evidence>
<feature type="region of interest" description="Disordered" evidence="1">
    <location>
        <begin position="1"/>
        <end position="35"/>
    </location>
</feature>
<feature type="transmembrane region" description="Helical" evidence="2">
    <location>
        <begin position="550"/>
        <end position="568"/>
    </location>
</feature>
<dbReference type="OrthoDB" id="3357029at2759"/>
<dbReference type="HOGENOM" id="CLU_014701_0_0_1"/>
<feature type="transmembrane region" description="Helical" evidence="2">
    <location>
        <begin position="116"/>
        <end position="142"/>
    </location>
</feature>
<evidence type="ECO:0000313" key="3">
    <source>
        <dbReference type="EMBL" id="KIO25545.1"/>
    </source>
</evidence>
<keyword evidence="2" id="KW-0812">Transmembrane</keyword>
<keyword evidence="4" id="KW-1185">Reference proteome</keyword>
<keyword evidence="2" id="KW-1133">Transmembrane helix</keyword>
<dbReference type="AlphaFoldDB" id="A0A0C3Q7G7"/>
<reference evidence="3 4" key="1">
    <citation type="submission" date="2014-04" db="EMBL/GenBank/DDBJ databases">
        <authorList>
            <consortium name="DOE Joint Genome Institute"/>
            <person name="Kuo A."/>
            <person name="Girlanda M."/>
            <person name="Perotto S."/>
            <person name="Kohler A."/>
            <person name="Nagy L.G."/>
            <person name="Floudas D."/>
            <person name="Copeland A."/>
            <person name="Barry K.W."/>
            <person name="Cichocki N."/>
            <person name="Veneault-Fourrey C."/>
            <person name="LaButti K."/>
            <person name="Lindquist E.A."/>
            <person name="Lipzen A."/>
            <person name="Lundell T."/>
            <person name="Morin E."/>
            <person name="Murat C."/>
            <person name="Sun H."/>
            <person name="Tunlid A."/>
            <person name="Henrissat B."/>
            <person name="Grigoriev I.V."/>
            <person name="Hibbett D.S."/>
            <person name="Martin F."/>
            <person name="Nordberg H.P."/>
            <person name="Cantor M.N."/>
            <person name="Hua S.X."/>
        </authorList>
    </citation>
    <scope>NUCLEOTIDE SEQUENCE [LARGE SCALE GENOMIC DNA]</scope>
    <source>
        <strain evidence="3 4">MUT 4182</strain>
    </source>
</reference>
<feature type="non-terminal residue" evidence="3">
    <location>
        <position position="573"/>
    </location>
</feature>
<gene>
    <name evidence="3" type="ORF">M407DRAFT_25143</name>
</gene>
<dbReference type="Proteomes" id="UP000054248">
    <property type="component" value="Unassembled WGS sequence"/>
</dbReference>
<organism evidence="3 4">
    <name type="scientific">Tulasnella calospora MUT 4182</name>
    <dbReference type="NCBI Taxonomy" id="1051891"/>
    <lineage>
        <taxon>Eukaryota</taxon>
        <taxon>Fungi</taxon>
        <taxon>Dikarya</taxon>
        <taxon>Basidiomycota</taxon>
        <taxon>Agaricomycotina</taxon>
        <taxon>Agaricomycetes</taxon>
        <taxon>Cantharellales</taxon>
        <taxon>Tulasnellaceae</taxon>
        <taxon>Tulasnella</taxon>
    </lineage>
</organism>
<evidence type="ECO:0000313" key="4">
    <source>
        <dbReference type="Proteomes" id="UP000054248"/>
    </source>
</evidence>
<feature type="transmembrane region" description="Helical" evidence="2">
    <location>
        <begin position="202"/>
        <end position="223"/>
    </location>
</feature>